<keyword evidence="2" id="KW-0812">Transmembrane</keyword>
<evidence type="ECO:0000256" key="2">
    <source>
        <dbReference type="SAM" id="Phobius"/>
    </source>
</evidence>
<feature type="transmembrane region" description="Helical" evidence="2">
    <location>
        <begin position="100"/>
        <end position="119"/>
    </location>
</feature>
<keyword evidence="2" id="KW-1133">Transmembrane helix</keyword>
<organism evidence="3 4">
    <name type="scientific">Lobosporangium transversale</name>
    <dbReference type="NCBI Taxonomy" id="64571"/>
    <lineage>
        <taxon>Eukaryota</taxon>
        <taxon>Fungi</taxon>
        <taxon>Fungi incertae sedis</taxon>
        <taxon>Mucoromycota</taxon>
        <taxon>Mortierellomycotina</taxon>
        <taxon>Mortierellomycetes</taxon>
        <taxon>Mortierellales</taxon>
        <taxon>Mortierellaceae</taxon>
        <taxon>Lobosporangium</taxon>
    </lineage>
</organism>
<name>A0A1Y2GYT8_9FUNG</name>
<feature type="compositionally biased region" description="Low complexity" evidence="1">
    <location>
        <begin position="27"/>
        <end position="59"/>
    </location>
</feature>
<dbReference type="Proteomes" id="UP000193648">
    <property type="component" value="Unassembled WGS sequence"/>
</dbReference>
<protein>
    <submittedName>
        <fullName evidence="3">Uncharacterized protein</fullName>
    </submittedName>
</protein>
<gene>
    <name evidence="3" type="ORF">BCR41DRAFT_384237</name>
</gene>
<evidence type="ECO:0000256" key="1">
    <source>
        <dbReference type="SAM" id="MobiDB-lite"/>
    </source>
</evidence>
<proteinExistence type="predicted"/>
<feature type="compositionally biased region" description="Basic and acidic residues" evidence="1">
    <location>
        <begin position="1"/>
        <end position="12"/>
    </location>
</feature>
<keyword evidence="4" id="KW-1185">Reference proteome</keyword>
<dbReference type="PANTHER" id="PTHR34078:SF3">
    <property type="entry name" value="TRANSMEMBRANE PROTEIN"/>
    <property type="match status" value="1"/>
</dbReference>
<dbReference type="PANTHER" id="PTHR34078">
    <property type="entry name" value="EXPRESSED PROTEIN"/>
    <property type="match status" value="1"/>
</dbReference>
<dbReference type="EMBL" id="MCFF01000006">
    <property type="protein sequence ID" value="ORZ26643.1"/>
    <property type="molecule type" value="Genomic_DNA"/>
</dbReference>
<sequence>MSYKNQDGERNQDMMPPPPSYAAANTSSSQYAPSSQPAPQEPYYQAQPIPPSSAYVPPGSGYPPPSEAPPSGGHRYHPNAVIYVVDDDPDTYSRRNGMPVAMICFIFGLCTWVGYLFGMCFIRSPDPRERWWARACMIMCFLWSLIIIFTSIFARPRYY</sequence>
<accession>A0A1Y2GYT8</accession>
<dbReference type="OrthoDB" id="2441442at2759"/>
<dbReference type="RefSeq" id="XP_021884406.1">
    <property type="nucleotide sequence ID" value="XM_022027541.1"/>
</dbReference>
<dbReference type="InParanoid" id="A0A1Y2GYT8"/>
<feature type="transmembrane region" description="Helical" evidence="2">
    <location>
        <begin position="131"/>
        <end position="154"/>
    </location>
</feature>
<comment type="caution">
    <text evidence="3">The sequence shown here is derived from an EMBL/GenBank/DDBJ whole genome shotgun (WGS) entry which is preliminary data.</text>
</comment>
<dbReference type="AlphaFoldDB" id="A0A1Y2GYT8"/>
<feature type="region of interest" description="Disordered" evidence="1">
    <location>
        <begin position="1"/>
        <end position="74"/>
    </location>
</feature>
<keyword evidence="2" id="KW-0472">Membrane</keyword>
<evidence type="ECO:0000313" key="4">
    <source>
        <dbReference type="Proteomes" id="UP000193648"/>
    </source>
</evidence>
<dbReference type="GeneID" id="33569384"/>
<evidence type="ECO:0000313" key="3">
    <source>
        <dbReference type="EMBL" id="ORZ26643.1"/>
    </source>
</evidence>
<reference evidence="3 4" key="1">
    <citation type="submission" date="2016-07" db="EMBL/GenBank/DDBJ databases">
        <title>Pervasive Adenine N6-methylation of Active Genes in Fungi.</title>
        <authorList>
            <consortium name="DOE Joint Genome Institute"/>
            <person name="Mondo S.J."/>
            <person name="Dannebaum R.O."/>
            <person name="Kuo R.C."/>
            <person name="Labutti K."/>
            <person name="Haridas S."/>
            <person name="Kuo A."/>
            <person name="Salamov A."/>
            <person name="Ahrendt S.R."/>
            <person name="Lipzen A."/>
            <person name="Sullivan W."/>
            <person name="Andreopoulos W.B."/>
            <person name="Clum A."/>
            <person name="Lindquist E."/>
            <person name="Daum C."/>
            <person name="Ramamoorthy G.K."/>
            <person name="Gryganskyi A."/>
            <person name="Culley D."/>
            <person name="Magnuson J.K."/>
            <person name="James T.Y."/>
            <person name="O'Malley M.A."/>
            <person name="Stajich J.E."/>
            <person name="Spatafora J.W."/>
            <person name="Visel A."/>
            <person name="Grigoriev I.V."/>
        </authorList>
    </citation>
    <scope>NUCLEOTIDE SEQUENCE [LARGE SCALE GENOMIC DNA]</scope>
    <source>
        <strain evidence="3 4">NRRL 3116</strain>
    </source>
</reference>